<gene>
    <name evidence="1" type="ORF">TCEB3V08_LOCUS6354</name>
</gene>
<sequence>MYVYLVKGSVPFLPTFEEVYIVIAASFKKSSYAERWRRCFSASIDCCRKTAHNDTLQALVPDSGTDALLTVSPNRRVMTLALRWGQGLQASALGVLNLAASASPFRCKQEEWGITYPCAMGVIPFTYSWKRVDIARSVCGSEIALVTTMDGWKAQAAPVLVQPVLAALILALSVKTASWNNKRVDLTASMNNKMVEQTVSLNSMIEKLKSAIFSPGSQVSAERAKEYDAVVNRSF</sequence>
<accession>A0A7R9CTY7</accession>
<evidence type="ECO:0000313" key="1">
    <source>
        <dbReference type="EMBL" id="CAD7402172.1"/>
    </source>
</evidence>
<organism evidence="1">
    <name type="scientific">Timema cristinae</name>
    <name type="common">Walking stick</name>
    <dbReference type="NCBI Taxonomy" id="61476"/>
    <lineage>
        <taxon>Eukaryota</taxon>
        <taxon>Metazoa</taxon>
        <taxon>Ecdysozoa</taxon>
        <taxon>Arthropoda</taxon>
        <taxon>Hexapoda</taxon>
        <taxon>Insecta</taxon>
        <taxon>Pterygota</taxon>
        <taxon>Neoptera</taxon>
        <taxon>Polyneoptera</taxon>
        <taxon>Phasmatodea</taxon>
        <taxon>Timematodea</taxon>
        <taxon>Timematoidea</taxon>
        <taxon>Timematidae</taxon>
        <taxon>Timema</taxon>
    </lineage>
</organism>
<dbReference type="EMBL" id="OC318480">
    <property type="protein sequence ID" value="CAD7402172.1"/>
    <property type="molecule type" value="Genomic_DNA"/>
</dbReference>
<dbReference type="AlphaFoldDB" id="A0A7R9CTY7"/>
<reference evidence="1" key="1">
    <citation type="submission" date="2020-11" db="EMBL/GenBank/DDBJ databases">
        <authorList>
            <person name="Tran Van P."/>
        </authorList>
    </citation>
    <scope>NUCLEOTIDE SEQUENCE</scope>
</reference>
<name>A0A7R9CTY7_TIMCR</name>
<protein>
    <submittedName>
        <fullName evidence="1">Uncharacterized protein</fullName>
    </submittedName>
</protein>
<proteinExistence type="predicted"/>